<evidence type="ECO:0000313" key="2">
    <source>
        <dbReference type="EMBL" id="MBP0466407.1"/>
    </source>
</evidence>
<dbReference type="InterPro" id="IPR016040">
    <property type="entry name" value="NAD(P)-bd_dom"/>
</dbReference>
<dbReference type="Gene3D" id="3.90.25.10">
    <property type="entry name" value="UDP-galactose 4-epimerase, domain 1"/>
    <property type="match status" value="1"/>
</dbReference>
<reference evidence="2 3" key="1">
    <citation type="submission" date="2021-03" db="EMBL/GenBank/DDBJ databases">
        <authorList>
            <person name="So Y."/>
        </authorList>
    </citation>
    <scope>NUCLEOTIDE SEQUENCE [LARGE SCALE GENOMIC DNA]</scope>
    <source>
        <strain evidence="2 3">PWR1</strain>
    </source>
</reference>
<evidence type="ECO:0000259" key="1">
    <source>
        <dbReference type="Pfam" id="PF16363"/>
    </source>
</evidence>
<comment type="caution">
    <text evidence="2">The sequence shown here is derived from an EMBL/GenBank/DDBJ whole genome shotgun (WGS) entry which is preliminary data.</text>
</comment>
<keyword evidence="3" id="KW-1185">Reference proteome</keyword>
<dbReference type="PANTHER" id="PTHR43000">
    <property type="entry name" value="DTDP-D-GLUCOSE 4,6-DEHYDRATASE-RELATED"/>
    <property type="match status" value="1"/>
</dbReference>
<dbReference type="InterPro" id="IPR036291">
    <property type="entry name" value="NAD(P)-bd_dom_sf"/>
</dbReference>
<dbReference type="GO" id="GO:0008446">
    <property type="term" value="F:GDP-mannose 4,6-dehydratase activity"/>
    <property type="evidence" value="ECO:0007669"/>
    <property type="project" value="UniProtKB-EC"/>
</dbReference>
<accession>A0ABS4B0M4</accession>
<sequence length="333" mass="36952">MSARNRFWADKRVLVTGSSGFLGSWTVKELNRRGATTIGYVRDRGRHLTRRDDAETEPHFTVLGALEDYETLLRAINEHEADTVLHLGAQPIVGIANRNPRSTFEANIRGSWNLLDACRELRGQVKRIVVASSDKAYGTAPVLPYDETMPLNGRHPYDASKSCTDIIAQTYHHSYGLPVCITRAGNFFGGRDLNFNRIVPGVARWAIRGERPVLRSDGSMIRDYIYVRDVVLAYLALAEAMEDPALHGEAFNFSTEQPLSVLDLTRRILAAAGRPEIEPIVLGQASNEIPEQHLSAAKARARLGWAPAFSLDAALAETIAWYRDWLAVEDAAA</sequence>
<name>A0ABS4B0M4_9PROT</name>
<proteinExistence type="predicted"/>
<feature type="domain" description="NAD(P)-binding" evidence="1">
    <location>
        <begin position="14"/>
        <end position="317"/>
    </location>
</feature>
<dbReference type="Pfam" id="PF16363">
    <property type="entry name" value="GDP_Man_Dehyd"/>
    <property type="match status" value="1"/>
</dbReference>
<dbReference type="RefSeq" id="WP_209353808.1">
    <property type="nucleotide sequence ID" value="NZ_JAGIYZ010000028.1"/>
</dbReference>
<organism evidence="2 3">
    <name type="scientific">Roseomonas nitratireducens</name>
    <dbReference type="NCBI Taxonomy" id="2820810"/>
    <lineage>
        <taxon>Bacteria</taxon>
        <taxon>Pseudomonadati</taxon>
        <taxon>Pseudomonadota</taxon>
        <taxon>Alphaproteobacteria</taxon>
        <taxon>Acetobacterales</taxon>
        <taxon>Roseomonadaceae</taxon>
        <taxon>Roseomonas</taxon>
    </lineage>
</organism>
<dbReference type="EC" id="4.2.1.47" evidence="2"/>
<gene>
    <name evidence="2" type="ORF">J5Y09_20940</name>
</gene>
<dbReference type="EMBL" id="JAGIYZ010000028">
    <property type="protein sequence ID" value="MBP0466407.1"/>
    <property type="molecule type" value="Genomic_DNA"/>
</dbReference>
<keyword evidence="2" id="KW-0456">Lyase</keyword>
<evidence type="ECO:0000313" key="3">
    <source>
        <dbReference type="Proteomes" id="UP000680815"/>
    </source>
</evidence>
<dbReference type="Proteomes" id="UP000680815">
    <property type="component" value="Unassembled WGS sequence"/>
</dbReference>
<dbReference type="Gene3D" id="3.40.50.720">
    <property type="entry name" value="NAD(P)-binding Rossmann-like Domain"/>
    <property type="match status" value="1"/>
</dbReference>
<dbReference type="SUPFAM" id="SSF51735">
    <property type="entry name" value="NAD(P)-binding Rossmann-fold domains"/>
    <property type="match status" value="1"/>
</dbReference>
<protein>
    <submittedName>
        <fullName evidence="2">GDP-mannose 4,6-dehydratase</fullName>
        <ecNumber evidence="2">4.2.1.47</ecNumber>
    </submittedName>
</protein>